<sequence length="437" mass="47519">MPFTRQRIPAPPPGRAGGAILTLGVGALCAAIGLFAPHAVAQTPGNTFEQTINDDLQAQAQEAISDGHRERALALLDELVQRDPRQAGALLDAAVLYCQLGERTQSLRTLARIEAQYEVPPAIGKLITYYKASTCASAGPRPQLTASVGAGVTSNANFGPSDPIVTFAPDAPLSSWSLAPESLPHSDQYIESAIQGELPIPAVPGLELIAGLSDRQYRSLHNFDQRAATVGVADRRSFPQGELYNQLTTNVLWLGTHIYQRDIGWHGGFWLPPAAWRPVLARGGVDLTVVDSAYPGNSLYDAMYFAVRAAFQAHVGERTSMQLFVGPAWDRPHGGRPGGTQRGYSAWLSLDYDMDRRGQLEAVLQQRTLNDATAYNPVFFGSLTQHQTVRSAALRYTYPLIRGWSLYAQVSAQRVSDSISLFAYTVYNGSLGLSWMY</sequence>
<name>A0ACC7N675_9BURK</name>
<comment type="caution">
    <text evidence="1">The sequence shown here is derived from an EMBL/GenBank/DDBJ whole genome shotgun (WGS) entry which is preliminary data.</text>
</comment>
<evidence type="ECO:0000313" key="2">
    <source>
        <dbReference type="Proteomes" id="UP001629235"/>
    </source>
</evidence>
<evidence type="ECO:0000313" key="1">
    <source>
        <dbReference type="EMBL" id="MFM0103040.1"/>
    </source>
</evidence>
<proteinExistence type="predicted"/>
<protein>
    <submittedName>
        <fullName evidence="1">Tetratricopeptide repeat protein</fullName>
    </submittedName>
</protein>
<dbReference type="EMBL" id="JAQQDW010000007">
    <property type="protein sequence ID" value="MFM0103040.1"/>
    <property type="molecule type" value="Genomic_DNA"/>
</dbReference>
<dbReference type="Proteomes" id="UP001629235">
    <property type="component" value="Unassembled WGS sequence"/>
</dbReference>
<reference evidence="1 2" key="1">
    <citation type="journal article" date="2024" name="Chem. Sci.">
        <title>Discovery of megapolipeptins by genome mining of a Burkholderiales bacteria collection.</title>
        <authorList>
            <person name="Paulo B.S."/>
            <person name="Recchia M.J.J."/>
            <person name="Lee S."/>
            <person name="Fergusson C.H."/>
            <person name="Romanowski S.B."/>
            <person name="Hernandez A."/>
            <person name="Krull N."/>
            <person name="Liu D.Y."/>
            <person name="Cavanagh H."/>
            <person name="Bos A."/>
            <person name="Gray C.A."/>
            <person name="Murphy B.T."/>
            <person name="Linington R.G."/>
            <person name="Eustaquio A.S."/>
        </authorList>
    </citation>
    <scope>NUCLEOTIDE SEQUENCE [LARGE SCALE GENOMIC DNA]</scope>
    <source>
        <strain evidence="1 2">RL18-126-BIB-B</strain>
    </source>
</reference>
<keyword evidence="2" id="KW-1185">Reference proteome</keyword>
<gene>
    <name evidence="1" type="ORF">PQR01_06010</name>
</gene>
<accession>A0ACC7N675</accession>
<organism evidence="1 2">
    <name type="scientific">Paraburkholderia rhynchosiae</name>
    <dbReference type="NCBI Taxonomy" id="487049"/>
    <lineage>
        <taxon>Bacteria</taxon>
        <taxon>Pseudomonadati</taxon>
        <taxon>Pseudomonadota</taxon>
        <taxon>Betaproteobacteria</taxon>
        <taxon>Burkholderiales</taxon>
        <taxon>Burkholderiaceae</taxon>
        <taxon>Paraburkholderia</taxon>
    </lineage>
</organism>